<feature type="compositionally biased region" description="Basic and acidic residues" evidence="7">
    <location>
        <begin position="16"/>
        <end position="33"/>
    </location>
</feature>
<dbReference type="InterPro" id="IPR001356">
    <property type="entry name" value="HD"/>
</dbReference>
<dbReference type="SMART" id="SM00389">
    <property type="entry name" value="HOX"/>
    <property type="match status" value="1"/>
</dbReference>
<dbReference type="InterPro" id="IPR017970">
    <property type="entry name" value="Homeobox_CS"/>
</dbReference>
<dbReference type="InterPro" id="IPR020479">
    <property type="entry name" value="HD_metazoa"/>
</dbReference>
<dbReference type="PANTHER" id="PTHR24333">
    <property type="entry name" value="HOMEO BOX HB9 LIKE A-RELATED"/>
    <property type="match status" value="1"/>
</dbReference>
<comment type="caution">
    <text evidence="9">The sequence shown here is derived from an EMBL/GenBank/DDBJ whole genome shotgun (WGS) entry which is preliminary data.</text>
</comment>
<keyword evidence="4 5" id="KW-0539">Nucleus</keyword>
<feature type="domain" description="Homeobox" evidence="8">
    <location>
        <begin position="115"/>
        <end position="175"/>
    </location>
</feature>
<feature type="region of interest" description="Disordered" evidence="7">
    <location>
        <begin position="1"/>
        <end position="41"/>
    </location>
</feature>
<comment type="subcellular location">
    <subcellularLocation>
        <location evidence="1 5 6">Nucleus</location>
    </subcellularLocation>
</comment>
<evidence type="ECO:0000259" key="8">
    <source>
        <dbReference type="PROSITE" id="PS50071"/>
    </source>
</evidence>
<name>A0ABN8PE25_9CNID</name>
<dbReference type="PROSITE" id="PS50071">
    <property type="entry name" value="HOMEOBOX_2"/>
    <property type="match status" value="1"/>
</dbReference>
<dbReference type="PRINTS" id="PR00031">
    <property type="entry name" value="HTHREPRESSR"/>
</dbReference>
<evidence type="ECO:0000256" key="1">
    <source>
        <dbReference type="ARBA" id="ARBA00004123"/>
    </source>
</evidence>
<feature type="compositionally biased region" description="Basic residues" evidence="7">
    <location>
        <begin position="108"/>
        <end position="121"/>
    </location>
</feature>
<dbReference type="EMBL" id="CALNXI010000788">
    <property type="protein sequence ID" value="CAH3139709.1"/>
    <property type="molecule type" value="Genomic_DNA"/>
</dbReference>
<dbReference type="InterPro" id="IPR009057">
    <property type="entry name" value="Homeodomain-like_sf"/>
</dbReference>
<dbReference type="CDD" id="cd00086">
    <property type="entry name" value="homeodomain"/>
    <property type="match status" value="1"/>
</dbReference>
<accession>A0ABN8PE25</accession>
<evidence type="ECO:0000256" key="7">
    <source>
        <dbReference type="SAM" id="MobiDB-lite"/>
    </source>
</evidence>
<dbReference type="PRINTS" id="PR00024">
    <property type="entry name" value="HOMEOBOX"/>
</dbReference>
<dbReference type="PROSITE" id="PS00027">
    <property type="entry name" value="HOMEOBOX_1"/>
    <property type="match status" value="1"/>
</dbReference>
<dbReference type="InterPro" id="IPR000047">
    <property type="entry name" value="HTH_motif"/>
</dbReference>
<evidence type="ECO:0000256" key="4">
    <source>
        <dbReference type="ARBA" id="ARBA00023242"/>
    </source>
</evidence>
<evidence type="ECO:0000256" key="6">
    <source>
        <dbReference type="RuleBase" id="RU000682"/>
    </source>
</evidence>
<feature type="DNA-binding region" description="Homeobox" evidence="5">
    <location>
        <begin position="117"/>
        <end position="176"/>
    </location>
</feature>
<gene>
    <name evidence="9" type="ORF">PEVE_00041446</name>
</gene>
<reference evidence="9 10" key="1">
    <citation type="submission" date="2022-05" db="EMBL/GenBank/DDBJ databases">
        <authorList>
            <consortium name="Genoscope - CEA"/>
            <person name="William W."/>
        </authorList>
    </citation>
    <scope>NUCLEOTIDE SEQUENCE [LARGE SCALE GENOMIC DNA]</scope>
</reference>
<evidence type="ECO:0000256" key="3">
    <source>
        <dbReference type="ARBA" id="ARBA00023155"/>
    </source>
</evidence>
<protein>
    <recommendedName>
        <fullName evidence="8">Homeobox domain-containing protein</fullName>
    </recommendedName>
</protein>
<dbReference type="Gene3D" id="1.10.10.60">
    <property type="entry name" value="Homeodomain-like"/>
    <property type="match status" value="1"/>
</dbReference>
<sequence length="228" mass="25884">MQNSSAFSVDSLMGKKSLDPKTADLEKENERKSAFSVAPPLPKREFPPSVCHCQPCQQTAVSGYTAISQPVPPEPRFMPLQSMAGAVSVPPSVYLPKSKLKFSISAPQRRKRKESKSRRQRTTFTSEQTLKLELEFHQNEYITRSRRFELAACLSLTETQVKIWFQNRRAKDKRLEKAQMDQQLRIASYAAGAGITYPPSYFNYYSTHYYKNNPSVPQVPGSIGQRVV</sequence>
<dbReference type="Proteomes" id="UP001159427">
    <property type="component" value="Unassembled WGS sequence"/>
</dbReference>
<dbReference type="InterPro" id="IPR050848">
    <property type="entry name" value="Homeobox_TF"/>
</dbReference>
<proteinExistence type="predicted"/>
<feature type="region of interest" description="Disordered" evidence="7">
    <location>
        <begin position="105"/>
        <end position="124"/>
    </location>
</feature>
<keyword evidence="3 5" id="KW-0371">Homeobox</keyword>
<dbReference type="Pfam" id="PF00046">
    <property type="entry name" value="Homeodomain"/>
    <property type="match status" value="1"/>
</dbReference>
<evidence type="ECO:0000313" key="10">
    <source>
        <dbReference type="Proteomes" id="UP001159427"/>
    </source>
</evidence>
<organism evidence="9 10">
    <name type="scientific">Porites evermanni</name>
    <dbReference type="NCBI Taxonomy" id="104178"/>
    <lineage>
        <taxon>Eukaryota</taxon>
        <taxon>Metazoa</taxon>
        <taxon>Cnidaria</taxon>
        <taxon>Anthozoa</taxon>
        <taxon>Hexacorallia</taxon>
        <taxon>Scleractinia</taxon>
        <taxon>Fungiina</taxon>
        <taxon>Poritidae</taxon>
        <taxon>Porites</taxon>
    </lineage>
</organism>
<keyword evidence="2 5" id="KW-0238">DNA-binding</keyword>
<keyword evidence="10" id="KW-1185">Reference proteome</keyword>
<dbReference type="PANTHER" id="PTHR24333:SF8">
    <property type="entry name" value="HOMEOBOX PROTEIN CEH-62"/>
    <property type="match status" value="1"/>
</dbReference>
<evidence type="ECO:0000313" key="9">
    <source>
        <dbReference type="EMBL" id="CAH3139709.1"/>
    </source>
</evidence>
<evidence type="ECO:0000256" key="5">
    <source>
        <dbReference type="PROSITE-ProRule" id="PRU00108"/>
    </source>
</evidence>
<dbReference type="SUPFAM" id="SSF46689">
    <property type="entry name" value="Homeodomain-like"/>
    <property type="match status" value="1"/>
</dbReference>
<evidence type="ECO:0000256" key="2">
    <source>
        <dbReference type="ARBA" id="ARBA00023125"/>
    </source>
</evidence>